<dbReference type="Pfam" id="PF00106">
    <property type="entry name" value="adh_short"/>
    <property type="match status" value="1"/>
</dbReference>
<dbReference type="PRINTS" id="PR00081">
    <property type="entry name" value="GDHRDH"/>
</dbReference>
<dbReference type="InterPro" id="IPR036291">
    <property type="entry name" value="NAD(P)-bd_dom_sf"/>
</dbReference>
<dbReference type="PROSITE" id="PS00061">
    <property type="entry name" value="ADH_SHORT"/>
    <property type="match status" value="1"/>
</dbReference>
<evidence type="ECO:0000256" key="3">
    <source>
        <dbReference type="RuleBase" id="RU000363"/>
    </source>
</evidence>
<evidence type="ECO:0000313" key="5">
    <source>
        <dbReference type="EMBL" id="GGJ83254.1"/>
    </source>
</evidence>
<comment type="caution">
    <text evidence="5">The sequence shown here is derived from an EMBL/GenBank/DDBJ whole genome shotgun (WGS) entry which is preliminary data.</text>
</comment>
<dbReference type="FunFam" id="3.40.50.720:FF:000084">
    <property type="entry name" value="Short-chain dehydrogenase reductase"/>
    <property type="match status" value="1"/>
</dbReference>
<dbReference type="SUPFAM" id="SSF51735">
    <property type="entry name" value="NAD(P)-binding Rossmann-fold domains"/>
    <property type="match status" value="1"/>
</dbReference>
<reference evidence="5" key="2">
    <citation type="submission" date="2020-09" db="EMBL/GenBank/DDBJ databases">
        <authorList>
            <person name="Sun Q."/>
            <person name="Ohkuma M."/>
        </authorList>
    </citation>
    <scope>NUCLEOTIDE SEQUENCE</scope>
    <source>
        <strain evidence="5">JCM 14371</strain>
    </source>
</reference>
<sequence length="240" mass="25152">MNDTQAGTARKSAFVTGGSKGIGYATAEALLKGGYQVTVTSRNAAEIEAAAAQLGEGARGVVCDVRDFTAVQDAVDAHVAAFGGLDVLFVNAGLGNFAPVQDMTPEQWSEVIDTNLTGAFHTVKAAIPALSRTQGYVLLLSSLAGKNPFAGGSAYNASKFGMNGFSEAIMLDLRPLGIKVSQIMPGSVATHFAGHQPDADTDAWKIQPEDLAQIVMDLLAMHPRTLPSRVEVRPAQPPRK</sequence>
<dbReference type="Proteomes" id="UP000635726">
    <property type="component" value="Unassembled WGS sequence"/>
</dbReference>
<evidence type="ECO:0000259" key="4">
    <source>
        <dbReference type="SMART" id="SM00822"/>
    </source>
</evidence>
<gene>
    <name evidence="5" type="ORF">GCM10008939_28930</name>
</gene>
<name>A0A917PLZ1_9DEIO</name>
<dbReference type="AlphaFoldDB" id="A0A917PLZ1"/>
<evidence type="ECO:0000256" key="2">
    <source>
        <dbReference type="ARBA" id="ARBA00023002"/>
    </source>
</evidence>
<dbReference type="PANTHER" id="PTHR44196">
    <property type="entry name" value="DEHYDROGENASE/REDUCTASE SDR FAMILY MEMBER 7B"/>
    <property type="match status" value="1"/>
</dbReference>
<evidence type="ECO:0000313" key="6">
    <source>
        <dbReference type="Proteomes" id="UP000635726"/>
    </source>
</evidence>
<dbReference type="GO" id="GO:0016020">
    <property type="term" value="C:membrane"/>
    <property type="evidence" value="ECO:0007669"/>
    <property type="project" value="TreeGrafter"/>
</dbReference>
<dbReference type="SMART" id="SM00822">
    <property type="entry name" value="PKS_KR"/>
    <property type="match status" value="1"/>
</dbReference>
<dbReference type="Gene3D" id="3.40.50.720">
    <property type="entry name" value="NAD(P)-binding Rossmann-like Domain"/>
    <property type="match status" value="1"/>
</dbReference>
<dbReference type="GO" id="GO:0016491">
    <property type="term" value="F:oxidoreductase activity"/>
    <property type="evidence" value="ECO:0007669"/>
    <property type="project" value="UniProtKB-KW"/>
</dbReference>
<dbReference type="EMBL" id="BMOE01000011">
    <property type="protein sequence ID" value="GGJ83254.1"/>
    <property type="molecule type" value="Genomic_DNA"/>
</dbReference>
<dbReference type="InterPro" id="IPR057326">
    <property type="entry name" value="KR_dom"/>
</dbReference>
<organism evidence="5 6">
    <name type="scientific">Deinococcus aquiradiocola</name>
    <dbReference type="NCBI Taxonomy" id="393059"/>
    <lineage>
        <taxon>Bacteria</taxon>
        <taxon>Thermotogati</taxon>
        <taxon>Deinococcota</taxon>
        <taxon>Deinococci</taxon>
        <taxon>Deinococcales</taxon>
        <taxon>Deinococcaceae</taxon>
        <taxon>Deinococcus</taxon>
    </lineage>
</organism>
<dbReference type="PRINTS" id="PR00080">
    <property type="entry name" value="SDRFAMILY"/>
</dbReference>
<accession>A0A917PLZ1</accession>
<dbReference type="NCBIfam" id="NF005594">
    <property type="entry name" value="PRK07326.1"/>
    <property type="match status" value="1"/>
</dbReference>
<keyword evidence="6" id="KW-1185">Reference proteome</keyword>
<dbReference type="InterPro" id="IPR020904">
    <property type="entry name" value="Sc_DH/Rdtase_CS"/>
</dbReference>
<dbReference type="PANTHER" id="PTHR44196:SF1">
    <property type="entry name" value="DEHYDROGENASE_REDUCTASE SDR FAMILY MEMBER 7B"/>
    <property type="match status" value="1"/>
</dbReference>
<reference evidence="5" key="1">
    <citation type="journal article" date="2014" name="Int. J. Syst. Evol. Microbiol.">
        <title>Complete genome sequence of Corynebacterium casei LMG S-19264T (=DSM 44701T), isolated from a smear-ripened cheese.</title>
        <authorList>
            <consortium name="US DOE Joint Genome Institute (JGI-PGF)"/>
            <person name="Walter F."/>
            <person name="Albersmeier A."/>
            <person name="Kalinowski J."/>
            <person name="Ruckert C."/>
        </authorList>
    </citation>
    <scope>NUCLEOTIDE SEQUENCE</scope>
    <source>
        <strain evidence="5">JCM 14371</strain>
    </source>
</reference>
<dbReference type="InterPro" id="IPR002347">
    <property type="entry name" value="SDR_fam"/>
</dbReference>
<dbReference type="RefSeq" id="WP_188964007.1">
    <property type="nucleotide sequence ID" value="NZ_BMOE01000011.1"/>
</dbReference>
<feature type="domain" description="Ketoreductase" evidence="4">
    <location>
        <begin position="11"/>
        <end position="192"/>
    </location>
</feature>
<protein>
    <submittedName>
        <fullName evidence="5">Short-chain dehydrogenase</fullName>
    </submittedName>
</protein>
<comment type="similarity">
    <text evidence="1 3">Belongs to the short-chain dehydrogenases/reductases (SDR) family.</text>
</comment>
<proteinExistence type="inferred from homology"/>
<evidence type="ECO:0000256" key="1">
    <source>
        <dbReference type="ARBA" id="ARBA00006484"/>
    </source>
</evidence>
<keyword evidence="2" id="KW-0560">Oxidoreductase</keyword>